<dbReference type="GO" id="GO:0008168">
    <property type="term" value="F:methyltransferase activity"/>
    <property type="evidence" value="ECO:0007669"/>
    <property type="project" value="UniProtKB-KW"/>
</dbReference>
<gene>
    <name evidence="2" type="ORF">I0Q91_08645</name>
</gene>
<comment type="caution">
    <text evidence="2">The sequence shown here is derived from an EMBL/GenBank/DDBJ whole genome shotgun (WGS) entry which is preliminary data.</text>
</comment>
<accession>A0A931F933</accession>
<dbReference type="Proteomes" id="UP000621436">
    <property type="component" value="Unassembled WGS sequence"/>
</dbReference>
<keyword evidence="3" id="KW-1185">Reference proteome</keyword>
<dbReference type="CDD" id="cd02440">
    <property type="entry name" value="AdoMet_MTases"/>
    <property type="match status" value="1"/>
</dbReference>
<dbReference type="InterPro" id="IPR025714">
    <property type="entry name" value="Methyltranfer_dom"/>
</dbReference>
<reference evidence="2" key="1">
    <citation type="submission" date="2020-11" db="EMBL/GenBank/DDBJ databases">
        <title>Halonatronomonas betainensis gen. nov., sp. nov. a novel haloalkaliphilic representative of the family Halanaerobiacae capable of betaine degradation.</title>
        <authorList>
            <person name="Boltyanskaya Y."/>
            <person name="Kevbrin V."/>
            <person name="Detkova E."/>
            <person name="Grouzdev D.S."/>
            <person name="Koziaeva V."/>
            <person name="Zhilina T."/>
        </authorList>
    </citation>
    <scope>NUCLEOTIDE SEQUENCE</scope>
    <source>
        <strain evidence="2">Z-7014</strain>
    </source>
</reference>
<dbReference type="GO" id="GO:0032259">
    <property type="term" value="P:methylation"/>
    <property type="evidence" value="ECO:0007669"/>
    <property type="project" value="UniProtKB-KW"/>
</dbReference>
<proteinExistence type="predicted"/>
<dbReference type="InterPro" id="IPR029063">
    <property type="entry name" value="SAM-dependent_MTases_sf"/>
</dbReference>
<name>A0A931F933_9FIRM</name>
<evidence type="ECO:0000313" key="3">
    <source>
        <dbReference type="Proteomes" id="UP000621436"/>
    </source>
</evidence>
<dbReference type="Pfam" id="PF13847">
    <property type="entry name" value="Methyltransf_31"/>
    <property type="match status" value="1"/>
</dbReference>
<evidence type="ECO:0000313" key="2">
    <source>
        <dbReference type="EMBL" id="MBF8437143.1"/>
    </source>
</evidence>
<keyword evidence="2" id="KW-0808">Transferase</keyword>
<dbReference type="EMBL" id="JADPIE010000004">
    <property type="protein sequence ID" value="MBF8437143.1"/>
    <property type="molecule type" value="Genomic_DNA"/>
</dbReference>
<keyword evidence="2" id="KW-0489">Methyltransferase</keyword>
<dbReference type="SUPFAM" id="SSF53335">
    <property type="entry name" value="S-adenosyl-L-methionine-dependent methyltransferases"/>
    <property type="match status" value="1"/>
</dbReference>
<dbReference type="PANTHER" id="PTHR43591:SF24">
    <property type="entry name" value="2-METHOXY-6-POLYPRENYL-1,4-BENZOQUINOL METHYLASE, MITOCHONDRIAL"/>
    <property type="match status" value="1"/>
</dbReference>
<evidence type="ECO:0000259" key="1">
    <source>
        <dbReference type="Pfam" id="PF13847"/>
    </source>
</evidence>
<dbReference type="Gene3D" id="3.40.50.150">
    <property type="entry name" value="Vaccinia Virus protein VP39"/>
    <property type="match status" value="1"/>
</dbReference>
<feature type="domain" description="Methyltransferase" evidence="1">
    <location>
        <begin position="34"/>
        <end position="149"/>
    </location>
</feature>
<organism evidence="2 3">
    <name type="scientific">Halonatronomonas betaini</name>
    <dbReference type="NCBI Taxonomy" id="2778430"/>
    <lineage>
        <taxon>Bacteria</taxon>
        <taxon>Bacillati</taxon>
        <taxon>Bacillota</taxon>
        <taxon>Clostridia</taxon>
        <taxon>Halanaerobiales</taxon>
        <taxon>Halarsenatibacteraceae</taxon>
        <taxon>Halonatronomonas</taxon>
    </lineage>
</organism>
<sequence length="196" mass="22419">MAHIFNPENKDKLISDERRRLFKPERLLTAAGLKEGMSVFDVGCGNGFFALPAAKIVGDNGRVFGFDIYQEMLDSLNSRAEESDINNIKTLKVSEEGANLSEINMLKNKEIDFIIMANILHEVPDINNFLKDYLKFLKTGGRLLVIEWRKKETEEGPGLEHRLSPKEVINLMKEQGLKPIYSRVINNNYYLKISEK</sequence>
<dbReference type="PANTHER" id="PTHR43591">
    <property type="entry name" value="METHYLTRANSFERASE"/>
    <property type="match status" value="1"/>
</dbReference>
<protein>
    <submittedName>
        <fullName evidence="2">Class I SAM-dependent methyltransferase</fullName>
    </submittedName>
</protein>
<dbReference type="RefSeq" id="WP_270454097.1">
    <property type="nucleotide sequence ID" value="NZ_JADPIE010000004.1"/>
</dbReference>
<dbReference type="AlphaFoldDB" id="A0A931F933"/>